<evidence type="ECO:0008006" key="3">
    <source>
        <dbReference type="Google" id="ProtNLM"/>
    </source>
</evidence>
<dbReference type="EMBL" id="JAVFKP010000018">
    <property type="protein sequence ID" value="MDQ4629852.1"/>
    <property type="molecule type" value="Genomic_DNA"/>
</dbReference>
<comment type="caution">
    <text evidence="1">The sequence shown here is derived from an EMBL/GenBank/DDBJ whole genome shotgun (WGS) entry which is preliminary data.</text>
</comment>
<sequence length="373" mass="40806">MAFELPDLDRKSYQELAADLVRRIPQYTRQWTDYNDSDPGITLLQLLAWLDESLLYQANAIPVQTDENYLRWVLGLAFSGNQTAYSLAAKANHDAAFLALQQVLAQIEQGAVLNKPTLQQYVLAYVGRPYMALTLPNIDTLALETNQVIAQQAAGGTGATPLLVRRAYAQSAGEGSVAWILSDAQWRYQYPPYPNQAGNGKSNSTTRRKVLMIEATDDAAAERTLLTAVNKYLAPRVIAGNRVQARAAQFTDINVTLVAGCVPTVRLDVTLGLLFARLFAYFLPCEGGPAGQGWPYDEAPTEAALRQLVLGMPGIDAIDELVFDFIPTLALDRMAVLDVNAQLADLPPGTPAMFYRGLPRLRCLDVSVRSNAA</sequence>
<organism evidence="1 2">
    <name type="scientific">Janthinobacterium lividum</name>
    <dbReference type="NCBI Taxonomy" id="29581"/>
    <lineage>
        <taxon>Bacteria</taxon>
        <taxon>Pseudomonadati</taxon>
        <taxon>Pseudomonadota</taxon>
        <taxon>Betaproteobacteria</taxon>
        <taxon>Burkholderiales</taxon>
        <taxon>Oxalobacteraceae</taxon>
        <taxon>Janthinobacterium</taxon>
    </lineage>
</organism>
<name>A0ABU0Y2F6_9BURK</name>
<proteinExistence type="predicted"/>
<keyword evidence="2" id="KW-1185">Reference proteome</keyword>
<evidence type="ECO:0000313" key="2">
    <source>
        <dbReference type="Proteomes" id="UP001237592"/>
    </source>
</evidence>
<dbReference type="Proteomes" id="UP001237592">
    <property type="component" value="Unassembled WGS sequence"/>
</dbReference>
<dbReference type="RefSeq" id="WP_307780793.1">
    <property type="nucleotide sequence ID" value="NZ_JAVFKP010000018.1"/>
</dbReference>
<protein>
    <recommendedName>
        <fullName evidence="3">Baseplate protein J-like domain-containing protein</fullName>
    </recommendedName>
</protein>
<reference evidence="1 2" key="1">
    <citation type="submission" date="2023-08" db="EMBL/GenBank/DDBJ databases">
        <title>Draft genome sequence of Janthinobacterium lividum.</title>
        <authorList>
            <person name="Chun B.H."/>
            <person name="Lee Y."/>
        </authorList>
    </citation>
    <scope>NUCLEOTIDE SEQUENCE [LARGE SCALE GENOMIC DNA]</scope>
    <source>
        <strain evidence="1 2">AMJK</strain>
    </source>
</reference>
<evidence type="ECO:0000313" key="1">
    <source>
        <dbReference type="EMBL" id="MDQ4629852.1"/>
    </source>
</evidence>
<gene>
    <name evidence="1" type="ORF">RB624_28560</name>
</gene>
<accession>A0ABU0Y2F6</accession>